<dbReference type="InterPro" id="IPR015422">
    <property type="entry name" value="PyrdxlP-dep_Trfase_small"/>
</dbReference>
<name>A0AAU8ERF4_9MICC</name>
<evidence type="ECO:0000256" key="2">
    <source>
        <dbReference type="ARBA" id="ARBA00022898"/>
    </source>
</evidence>
<evidence type="ECO:0000256" key="3">
    <source>
        <dbReference type="RuleBase" id="RU004075"/>
    </source>
</evidence>
<sequence>MSIDVQAVRRETRGVRNVTHLNNAGSSLMSRPVAETVVGHVRREEEIGGYEAAEEAADRLDDVYSSVARLIGAQANEIALAESGSRAWGAAVYSLPVEPGARLLIGRTEYSGNVIALRQLARRHGLQIVVVRDDPHGQVDVEHLQRELERGNVAMVALTHVPMANGLVNPATQVGRLCRAAGVLFVLDACQSVGQMPLDVESLGCDVLAGTGRKFLRGPRGTAFLYVRASVLEQLEPVMLDGHSAVPSGANGLEIRGDARRFESWETNVAGRLGLGRAVDYALALGLDAVQERVARLAELLRNALSALPAVTVHDGGMTRSGIVTFSVRGTDAGTVRAKLADHRINVSVAPLPSSEVNAVLAGKPCAAPTVVRASVHYYNTEAEIQRLVHLLR</sequence>
<comment type="cofactor">
    <cofactor evidence="1 4">
        <name>pyridoxal 5'-phosphate</name>
        <dbReference type="ChEBI" id="CHEBI:597326"/>
    </cofactor>
</comment>
<dbReference type="PROSITE" id="PS00595">
    <property type="entry name" value="AA_TRANSFER_CLASS_5"/>
    <property type="match status" value="1"/>
</dbReference>
<feature type="domain" description="Aminotransferase class V" evidence="5">
    <location>
        <begin position="21"/>
        <end position="388"/>
    </location>
</feature>
<evidence type="ECO:0000259" key="5">
    <source>
        <dbReference type="Pfam" id="PF00266"/>
    </source>
</evidence>
<dbReference type="GO" id="GO:0008483">
    <property type="term" value="F:transaminase activity"/>
    <property type="evidence" value="ECO:0007669"/>
    <property type="project" value="UniProtKB-KW"/>
</dbReference>
<reference evidence="6" key="1">
    <citation type="submission" date="2024-06" db="EMBL/GenBank/DDBJ databases">
        <title>Biodegradation of dimethachlon by Arthrobacter sp. K5: mechanistic insights and ecological implications.</title>
        <authorList>
            <person name="Hu S."/>
            <person name="Lu P."/>
        </authorList>
    </citation>
    <scope>NUCLEOTIDE SEQUENCE</scope>
    <source>
        <strain evidence="6">K5</strain>
    </source>
</reference>
<dbReference type="InterPro" id="IPR015421">
    <property type="entry name" value="PyrdxlP-dep_Trfase_major"/>
</dbReference>
<keyword evidence="6" id="KW-0808">Transferase</keyword>
<dbReference type="PANTHER" id="PTHR43586">
    <property type="entry name" value="CYSTEINE DESULFURASE"/>
    <property type="match status" value="1"/>
</dbReference>
<keyword evidence="6" id="KW-0032">Aminotransferase</keyword>
<proteinExistence type="inferred from homology"/>
<gene>
    <name evidence="6" type="ORF">ABRP34_03280</name>
</gene>
<dbReference type="AlphaFoldDB" id="A0AAU8ERF4"/>
<evidence type="ECO:0000313" key="6">
    <source>
        <dbReference type="EMBL" id="XCH12052.1"/>
    </source>
</evidence>
<dbReference type="EMBL" id="CP159279">
    <property type="protein sequence ID" value="XCH12052.1"/>
    <property type="molecule type" value="Genomic_DNA"/>
</dbReference>
<accession>A0AAU8ERF4</accession>
<dbReference type="Pfam" id="PF00266">
    <property type="entry name" value="Aminotran_5"/>
    <property type="match status" value="1"/>
</dbReference>
<organism evidence="6">
    <name type="scientific">Arthrobacter sp. K5</name>
    <dbReference type="NCBI Taxonomy" id="2839623"/>
    <lineage>
        <taxon>Bacteria</taxon>
        <taxon>Bacillati</taxon>
        <taxon>Actinomycetota</taxon>
        <taxon>Actinomycetes</taxon>
        <taxon>Micrococcales</taxon>
        <taxon>Micrococcaceae</taxon>
        <taxon>Arthrobacter</taxon>
    </lineage>
</organism>
<evidence type="ECO:0000256" key="1">
    <source>
        <dbReference type="ARBA" id="ARBA00001933"/>
    </source>
</evidence>
<dbReference type="PANTHER" id="PTHR43586:SF24">
    <property type="entry name" value="BLR4730 PROTEIN"/>
    <property type="match status" value="1"/>
</dbReference>
<dbReference type="InterPro" id="IPR000192">
    <property type="entry name" value="Aminotrans_V_dom"/>
</dbReference>
<dbReference type="RefSeq" id="WP_353712248.1">
    <property type="nucleotide sequence ID" value="NZ_CP159279.1"/>
</dbReference>
<keyword evidence="2" id="KW-0663">Pyridoxal phosphate</keyword>
<dbReference type="Gene3D" id="3.90.1150.10">
    <property type="entry name" value="Aspartate Aminotransferase, domain 1"/>
    <property type="match status" value="1"/>
</dbReference>
<dbReference type="InterPro" id="IPR020578">
    <property type="entry name" value="Aminotrans_V_PyrdxlP_BS"/>
</dbReference>
<protein>
    <submittedName>
        <fullName evidence="6">Aminotransferase class V-fold PLP-dependent enzyme</fullName>
    </submittedName>
</protein>
<dbReference type="SUPFAM" id="SSF53383">
    <property type="entry name" value="PLP-dependent transferases"/>
    <property type="match status" value="1"/>
</dbReference>
<dbReference type="Gene3D" id="3.40.640.10">
    <property type="entry name" value="Type I PLP-dependent aspartate aminotransferase-like (Major domain)"/>
    <property type="match status" value="1"/>
</dbReference>
<dbReference type="InterPro" id="IPR015424">
    <property type="entry name" value="PyrdxlP-dep_Trfase"/>
</dbReference>
<comment type="similarity">
    <text evidence="3">Belongs to the class-V pyridoxal-phosphate-dependent aminotransferase family.</text>
</comment>
<evidence type="ECO:0000256" key="4">
    <source>
        <dbReference type="RuleBase" id="RU004504"/>
    </source>
</evidence>